<accession>A0AA88GHZ7</accession>
<sequence length="827" mass="92604">MSSQQTNCTPIHDTSILGKRKTISDSPNLTEEESSTTHSTSFDSSQKKVKSSSSRTPNYDEIIPENEMFYKYYFEIQQIVKTKEEMDQMIRSFQQPLPLTFRINKSLPIELIQKIQSQLLEFKNQLNNYKYDEETEKVRPMTDTESKGVQIDIIHLNHINDLFYQLCPNISKRKLRRQNTVVSGSSHTSVNIESGVNIESESSVNTLNESVASGSSHMNTLMSAENIIHGNDNNNTQVDETLEDIMMEDDMIDSSNSSTPLEESEGSTLLSKFRNYLVQLTNIGYLSRQELVSMIPPLCFTPPEFNATPCGVVDGYMDMCSAPGSKSAQMVEYYLNGKDKFLICNDIDRKRLTTLYSNLNREPQQLLSNVVVTHHNAVTLHQVLASSTTQGNVLSHVHHVLCDAVCSGDGTLRKSRDLWERWNYEHGHVNHMTQVSILVSAMNIIQTSFNQQQQQEEQGNSNSTTTISTTTSHSTTSNNSTGTTTTTRNNNSTTTTTTSNGNNTSYYHGEYEIVYSTCSLNPIEDEAVVAEAIRRTNYRFELVNLEETLNQQSNSISHLKGVNDWKVVDRNGEIVHSFEECELDSKDFIPRSGSKSENRPKKESCSRITASMFPKEDVQSMNLHYTMRFLPHLNNSGGFFVAKLRLKKEHLLQDEEMKTRRQRKLEKKLEKKKHSQKKQTPNKKNVIYAKALEEHVQPLLDFYQIDLKKLYKQEEVEPFVSSSLANHFLVQTTSESKYAQAILKLAKTGTTNVVVTSGSGGNSSSSGNSSSGNSSSNNSGSGDSSSSGSGNSSSNNSGSGDGNSSSNNCNSNNSTLTNCIYQRNLHS</sequence>
<dbReference type="AlphaFoldDB" id="A0AA88GHZ7"/>
<dbReference type="InterPro" id="IPR023267">
    <property type="entry name" value="RCMT"/>
</dbReference>
<dbReference type="PRINTS" id="PR02008">
    <property type="entry name" value="RCMTFAMILY"/>
</dbReference>
<feature type="compositionally biased region" description="Low complexity" evidence="6">
    <location>
        <begin position="451"/>
        <end position="505"/>
    </location>
</feature>
<evidence type="ECO:0000256" key="2">
    <source>
        <dbReference type="ARBA" id="ARBA00022679"/>
    </source>
</evidence>
<dbReference type="PROSITE" id="PS51686">
    <property type="entry name" value="SAM_MT_RSMB_NOP"/>
    <property type="match status" value="1"/>
</dbReference>
<name>A0AA88GHZ7_NAELO</name>
<dbReference type="SUPFAM" id="SSF53335">
    <property type="entry name" value="S-adenosyl-L-methionine-dependent methyltransferases"/>
    <property type="match status" value="2"/>
</dbReference>
<dbReference type="RefSeq" id="XP_044545101.1">
    <property type="nucleotide sequence ID" value="XM_044699054.1"/>
</dbReference>
<dbReference type="GO" id="GO:0001510">
    <property type="term" value="P:RNA methylation"/>
    <property type="evidence" value="ECO:0007669"/>
    <property type="project" value="InterPro"/>
</dbReference>
<protein>
    <recommendedName>
        <fullName evidence="7">SAM-dependent MTase RsmB/NOP-type domain-containing protein</fullName>
    </recommendedName>
</protein>
<dbReference type="PANTHER" id="PTHR22808">
    <property type="entry name" value="NCL1 YEAST -RELATED NOL1/NOP2/FMU SUN DOMAIN-CONTAINING"/>
    <property type="match status" value="1"/>
</dbReference>
<feature type="region of interest" description="Disordered" evidence="6">
    <location>
        <begin position="655"/>
        <end position="684"/>
    </location>
</feature>
<dbReference type="Proteomes" id="UP000816034">
    <property type="component" value="Unassembled WGS sequence"/>
</dbReference>
<evidence type="ECO:0000256" key="4">
    <source>
        <dbReference type="ARBA" id="ARBA00022884"/>
    </source>
</evidence>
<dbReference type="GO" id="GO:0003723">
    <property type="term" value="F:RNA binding"/>
    <property type="evidence" value="ECO:0007669"/>
    <property type="project" value="UniProtKB-UniRule"/>
</dbReference>
<keyword evidence="2 5" id="KW-0808">Transferase</keyword>
<feature type="compositionally biased region" description="Basic residues" evidence="6">
    <location>
        <begin position="660"/>
        <end position="681"/>
    </location>
</feature>
<comment type="caution">
    <text evidence="5">Lacks conserved residue(s) required for the propagation of feature annotation.</text>
</comment>
<dbReference type="InterPro" id="IPR049560">
    <property type="entry name" value="MeTrfase_RsmB-F_NOP2_cat"/>
</dbReference>
<feature type="domain" description="SAM-dependent MTase RsmB/NOP-type" evidence="7">
    <location>
        <begin position="221"/>
        <end position="647"/>
    </location>
</feature>
<evidence type="ECO:0000259" key="7">
    <source>
        <dbReference type="PROSITE" id="PS51686"/>
    </source>
</evidence>
<dbReference type="GeneID" id="68101378"/>
<gene>
    <name evidence="8" type="ORF">C9374_008924</name>
</gene>
<feature type="active site" description="Nucleophile" evidence="5">
    <location>
        <position position="518"/>
    </location>
</feature>
<keyword evidence="4 5" id="KW-0694">RNA-binding</keyword>
<comment type="caution">
    <text evidence="8">The sequence shown here is derived from an EMBL/GenBank/DDBJ whole genome shotgun (WGS) entry which is preliminary data.</text>
</comment>
<keyword evidence="9" id="KW-1185">Reference proteome</keyword>
<evidence type="ECO:0000313" key="8">
    <source>
        <dbReference type="EMBL" id="KAG2377839.1"/>
    </source>
</evidence>
<feature type="region of interest" description="Disordered" evidence="6">
    <location>
        <begin position="1"/>
        <end position="59"/>
    </location>
</feature>
<dbReference type="GO" id="GO:0008173">
    <property type="term" value="F:RNA methyltransferase activity"/>
    <property type="evidence" value="ECO:0007669"/>
    <property type="project" value="InterPro"/>
</dbReference>
<evidence type="ECO:0000256" key="3">
    <source>
        <dbReference type="ARBA" id="ARBA00022691"/>
    </source>
</evidence>
<keyword evidence="1 5" id="KW-0489">Methyltransferase</keyword>
<dbReference type="Gene3D" id="3.40.50.150">
    <property type="entry name" value="Vaccinia Virus protein VP39"/>
    <property type="match status" value="2"/>
</dbReference>
<dbReference type="EMBL" id="PYSW02000036">
    <property type="protein sequence ID" value="KAG2377839.1"/>
    <property type="molecule type" value="Genomic_DNA"/>
</dbReference>
<evidence type="ECO:0000256" key="1">
    <source>
        <dbReference type="ARBA" id="ARBA00022603"/>
    </source>
</evidence>
<feature type="region of interest" description="Disordered" evidence="6">
    <location>
        <begin position="450"/>
        <end position="505"/>
    </location>
</feature>
<feature type="binding site" evidence="5">
    <location>
        <position position="403"/>
    </location>
    <ligand>
        <name>S-adenosyl-L-methionine</name>
        <dbReference type="ChEBI" id="CHEBI:59789"/>
    </ligand>
</feature>
<keyword evidence="3 5" id="KW-0949">S-adenosyl-L-methionine</keyword>
<evidence type="ECO:0000256" key="6">
    <source>
        <dbReference type="SAM" id="MobiDB-lite"/>
    </source>
</evidence>
<evidence type="ECO:0000256" key="5">
    <source>
        <dbReference type="PROSITE-ProRule" id="PRU01023"/>
    </source>
</evidence>
<dbReference type="InterPro" id="IPR029063">
    <property type="entry name" value="SAM-dependent_MTases_sf"/>
</dbReference>
<proteinExistence type="inferred from homology"/>
<dbReference type="PANTHER" id="PTHR22808:SF1">
    <property type="entry name" value="RNA CYTOSINE-C(5)-METHYLTRANSFERASE NSUN2-RELATED"/>
    <property type="match status" value="1"/>
</dbReference>
<reference evidence="8 9" key="1">
    <citation type="journal article" date="2018" name="BMC Genomics">
        <title>The genome of Naegleria lovaniensis, the basis for a comparative approach to unravel pathogenicity factors of the human pathogenic amoeba N. fowleri.</title>
        <authorList>
            <person name="Liechti N."/>
            <person name="Schurch N."/>
            <person name="Bruggmann R."/>
            <person name="Wittwer M."/>
        </authorList>
    </citation>
    <scope>NUCLEOTIDE SEQUENCE [LARGE SCALE GENOMIC DNA]</scope>
    <source>
        <strain evidence="8 9">ATCC 30569</strain>
    </source>
</reference>
<feature type="binding site" evidence="5">
    <location>
        <position position="346"/>
    </location>
    <ligand>
        <name>S-adenosyl-L-methionine</name>
        <dbReference type="ChEBI" id="CHEBI:59789"/>
    </ligand>
</feature>
<evidence type="ECO:0000313" key="9">
    <source>
        <dbReference type="Proteomes" id="UP000816034"/>
    </source>
</evidence>
<organism evidence="8 9">
    <name type="scientific">Naegleria lovaniensis</name>
    <name type="common">Amoeba</name>
    <dbReference type="NCBI Taxonomy" id="51637"/>
    <lineage>
        <taxon>Eukaryota</taxon>
        <taxon>Discoba</taxon>
        <taxon>Heterolobosea</taxon>
        <taxon>Tetramitia</taxon>
        <taxon>Eutetramitia</taxon>
        <taxon>Vahlkampfiidae</taxon>
        <taxon>Naegleria</taxon>
    </lineage>
</organism>
<comment type="similarity">
    <text evidence="5">Belongs to the class I-like SAM-binding methyltransferase superfamily. RsmB/NOP family.</text>
</comment>
<feature type="binding site" evidence="5">
    <location>
        <begin position="320"/>
        <end position="326"/>
    </location>
    <ligand>
        <name>S-adenosyl-L-methionine</name>
        <dbReference type="ChEBI" id="CHEBI:59789"/>
    </ligand>
</feature>
<feature type="compositionally biased region" description="Low complexity" evidence="6">
    <location>
        <begin position="762"/>
        <end position="813"/>
    </location>
</feature>
<feature type="region of interest" description="Disordered" evidence="6">
    <location>
        <begin position="757"/>
        <end position="813"/>
    </location>
</feature>
<dbReference type="InterPro" id="IPR001678">
    <property type="entry name" value="MeTrfase_RsmB-F_NOP2_dom"/>
</dbReference>
<dbReference type="Pfam" id="PF01189">
    <property type="entry name" value="Methyltr_RsmB-F"/>
    <property type="match status" value="1"/>
</dbReference>